<evidence type="ECO:0000313" key="3">
    <source>
        <dbReference type="Proteomes" id="UP001501170"/>
    </source>
</evidence>
<name>A0ABN3HDL8_9ACTN</name>
<gene>
    <name evidence="2" type="ORF">GCM10009855_14030</name>
</gene>
<organism evidence="2 3">
    <name type="scientific">Gordonia cholesterolivorans</name>
    <dbReference type="NCBI Taxonomy" id="559625"/>
    <lineage>
        <taxon>Bacteria</taxon>
        <taxon>Bacillati</taxon>
        <taxon>Actinomycetota</taxon>
        <taxon>Actinomycetes</taxon>
        <taxon>Mycobacteriales</taxon>
        <taxon>Gordoniaceae</taxon>
        <taxon>Gordonia</taxon>
    </lineage>
</organism>
<evidence type="ECO:0008006" key="4">
    <source>
        <dbReference type="Google" id="ProtNLM"/>
    </source>
</evidence>
<comment type="caution">
    <text evidence="2">The sequence shown here is derived from an EMBL/GenBank/DDBJ whole genome shotgun (WGS) entry which is preliminary data.</text>
</comment>
<feature type="region of interest" description="Disordered" evidence="1">
    <location>
        <begin position="59"/>
        <end position="81"/>
    </location>
</feature>
<reference evidence="2 3" key="1">
    <citation type="journal article" date="2019" name="Int. J. Syst. Evol. Microbiol.">
        <title>The Global Catalogue of Microorganisms (GCM) 10K type strain sequencing project: providing services to taxonomists for standard genome sequencing and annotation.</title>
        <authorList>
            <consortium name="The Broad Institute Genomics Platform"/>
            <consortium name="The Broad Institute Genome Sequencing Center for Infectious Disease"/>
            <person name="Wu L."/>
            <person name="Ma J."/>
        </authorList>
    </citation>
    <scope>NUCLEOTIDE SEQUENCE [LARGE SCALE GENOMIC DNA]</scope>
    <source>
        <strain evidence="2 3">JCM 16227</strain>
    </source>
</reference>
<evidence type="ECO:0000313" key="2">
    <source>
        <dbReference type="EMBL" id="GAA2375925.1"/>
    </source>
</evidence>
<evidence type="ECO:0000256" key="1">
    <source>
        <dbReference type="SAM" id="MobiDB-lite"/>
    </source>
</evidence>
<keyword evidence="3" id="KW-1185">Reference proteome</keyword>
<accession>A0ABN3HDL8</accession>
<dbReference type="RefSeq" id="WP_346075610.1">
    <property type="nucleotide sequence ID" value="NZ_BAAARB010000005.1"/>
</dbReference>
<dbReference type="Proteomes" id="UP001501170">
    <property type="component" value="Unassembled WGS sequence"/>
</dbReference>
<sequence length="81" mass="8670">MTKLDRHQNVPLTGDELGALRAAALTADATNGLFSRALLLFGMSHLDHPDVQQSIADEKSAAAQRLSDGAREAVAQRWGSK</sequence>
<dbReference type="EMBL" id="BAAARB010000005">
    <property type="protein sequence ID" value="GAA2375925.1"/>
    <property type="molecule type" value="Genomic_DNA"/>
</dbReference>
<proteinExistence type="predicted"/>
<protein>
    <recommendedName>
        <fullName evidence="4">DUF1778 domain-containing protein</fullName>
    </recommendedName>
</protein>